<evidence type="ECO:0000313" key="2">
    <source>
        <dbReference type="EMBL" id="SVA47731.1"/>
    </source>
</evidence>
<accession>A0A381W5Z7</accession>
<evidence type="ECO:0000256" key="1">
    <source>
        <dbReference type="SAM" id="Phobius"/>
    </source>
</evidence>
<gene>
    <name evidence="2" type="ORF">METZ01_LOCUS100585</name>
</gene>
<keyword evidence="1" id="KW-0472">Membrane</keyword>
<organism evidence="2">
    <name type="scientific">marine metagenome</name>
    <dbReference type="NCBI Taxonomy" id="408172"/>
    <lineage>
        <taxon>unclassified sequences</taxon>
        <taxon>metagenomes</taxon>
        <taxon>ecological metagenomes</taxon>
    </lineage>
</organism>
<protein>
    <submittedName>
        <fullName evidence="2">Uncharacterized protein</fullName>
    </submittedName>
</protein>
<proteinExistence type="predicted"/>
<keyword evidence="1" id="KW-1133">Transmembrane helix</keyword>
<keyword evidence="1" id="KW-0812">Transmembrane</keyword>
<sequence length="56" mass="6576">MNIAVVDVVMTILFSYMISKKYKLNFKKTLLNMFLIGIISHEMFCVKTTINKLLFK</sequence>
<feature type="transmembrane region" description="Helical" evidence="1">
    <location>
        <begin position="30"/>
        <end position="50"/>
    </location>
</feature>
<name>A0A381W5Z7_9ZZZZ</name>
<reference evidence="2" key="1">
    <citation type="submission" date="2018-05" db="EMBL/GenBank/DDBJ databases">
        <authorList>
            <person name="Lanie J.A."/>
            <person name="Ng W.-L."/>
            <person name="Kazmierczak K.M."/>
            <person name="Andrzejewski T.M."/>
            <person name="Davidsen T.M."/>
            <person name="Wayne K.J."/>
            <person name="Tettelin H."/>
            <person name="Glass J.I."/>
            <person name="Rusch D."/>
            <person name="Podicherti R."/>
            <person name="Tsui H.-C.T."/>
            <person name="Winkler M.E."/>
        </authorList>
    </citation>
    <scope>NUCLEOTIDE SEQUENCE</scope>
</reference>
<dbReference type="AlphaFoldDB" id="A0A381W5Z7"/>
<dbReference type="EMBL" id="UINC01010754">
    <property type="protein sequence ID" value="SVA47731.1"/>
    <property type="molecule type" value="Genomic_DNA"/>
</dbReference>